<keyword evidence="3" id="KW-0964">Secreted</keyword>
<comment type="subcellular location">
    <subcellularLocation>
        <location evidence="1">Host cell</location>
    </subcellularLocation>
    <subcellularLocation>
        <location evidence="2">Secreted</location>
    </subcellularLocation>
</comment>
<evidence type="ECO:0000313" key="5">
    <source>
        <dbReference type="EMBL" id="CAG8648669.1"/>
    </source>
</evidence>
<evidence type="ECO:0000256" key="2">
    <source>
        <dbReference type="ARBA" id="ARBA00004613"/>
    </source>
</evidence>
<name>A0A9N9H0Y4_9GLOM</name>
<gene>
    <name evidence="5" type="ORF">PBRASI_LOCUS10159</name>
</gene>
<keyword evidence="6" id="KW-1185">Reference proteome</keyword>
<evidence type="ECO:0000313" key="6">
    <source>
        <dbReference type="Proteomes" id="UP000789739"/>
    </source>
</evidence>
<feature type="non-terminal residue" evidence="5">
    <location>
        <position position="1"/>
    </location>
</feature>
<evidence type="ECO:0000259" key="4">
    <source>
        <dbReference type="Pfam" id="PF20147"/>
    </source>
</evidence>
<organism evidence="5 6">
    <name type="scientific">Paraglomus brasilianum</name>
    <dbReference type="NCBI Taxonomy" id="144538"/>
    <lineage>
        <taxon>Eukaryota</taxon>
        <taxon>Fungi</taxon>
        <taxon>Fungi incertae sedis</taxon>
        <taxon>Mucoromycota</taxon>
        <taxon>Glomeromycotina</taxon>
        <taxon>Glomeromycetes</taxon>
        <taxon>Paraglomerales</taxon>
        <taxon>Paraglomeraceae</taxon>
        <taxon>Paraglomus</taxon>
    </lineage>
</organism>
<dbReference type="EMBL" id="CAJVPI010002735">
    <property type="protein sequence ID" value="CAG8648669.1"/>
    <property type="molecule type" value="Genomic_DNA"/>
</dbReference>
<dbReference type="OrthoDB" id="2304312at2759"/>
<feature type="domain" description="Crinkler effector protein N-terminal" evidence="4">
    <location>
        <begin position="3"/>
        <end position="103"/>
    </location>
</feature>
<proteinExistence type="predicted"/>
<dbReference type="InterPro" id="IPR045379">
    <property type="entry name" value="Crinkler_N"/>
</dbReference>
<reference evidence="5" key="1">
    <citation type="submission" date="2021-06" db="EMBL/GenBank/DDBJ databases">
        <authorList>
            <person name="Kallberg Y."/>
            <person name="Tangrot J."/>
            <person name="Rosling A."/>
        </authorList>
    </citation>
    <scope>NUCLEOTIDE SEQUENCE</scope>
    <source>
        <strain evidence="5">BR232B</strain>
    </source>
</reference>
<comment type="caution">
    <text evidence="5">The sequence shown here is derived from an EMBL/GenBank/DDBJ whole genome shotgun (WGS) entry which is preliminary data.</text>
</comment>
<evidence type="ECO:0000256" key="3">
    <source>
        <dbReference type="ARBA" id="ARBA00022525"/>
    </source>
</evidence>
<dbReference type="Proteomes" id="UP000789739">
    <property type="component" value="Unassembled WGS sequence"/>
</dbReference>
<dbReference type="Pfam" id="PF20147">
    <property type="entry name" value="Crinkler"/>
    <property type="match status" value="1"/>
</dbReference>
<protein>
    <submittedName>
        <fullName evidence="5">5836_t:CDS:1</fullName>
    </submittedName>
</protein>
<dbReference type="AlphaFoldDB" id="A0A9N9H0Y4"/>
<dbReference type="GO" id="GO:0043657">
    <property type="term" value="C:host cell"/>
    <property type="evidence" value="ECO:0007669"/>
    <property type="project" value="UniProtKB-SubCell"/>
</dbReference>
<accession>A0A9N9H0Y4</accession>
<dbReference type="GO" id="GO:0005576">
    <property type="term" value="C:extracellular region"/>
    <property type="evidence" value="ECO:0007669"/>
    <property type="project" value="UniProtKB-SubCell"/>
</dbReference>
<evidence type="ECO:0000256" key="1">
    <source>
        <dbReference type="ARBA" id="ARBA00004340"/>
    </source>
</evidence>
<sequence>MSVTLVCLVKGNLPANAFTVDIDSGKLVSHLKKVIKAELHPQFKHVTVKDIKLWKMEIPANRVDLIQGQPQLLQDNDQLKATDYIDNYWTLTPKRRHIHVIVEAPTDDLGSIMKIINQLRTTLGDVYELSARSKVSKVQGPHYTSKFEIVDLNGLVRLALLRKVLPSENPVYSSQAFVSSYQ</sequence>